<gene>
    <name evidence="6" type="primary">purS</name>
    <name evidence="7" type="ORF">GL4_1702</name>
</gene>
<evidence type="ECO:0000256" key="5">
    <source>
        <dbReference type="ARBA" id="ARBA00022840"/>
    </source>
</evidence>
<comment type="subunit">
    <text evidence="6">Part of the FGAM synthase complex composed of 1 PurL, 1 PurQ and 2 PurS subunits.</text>
</comment>
<dbReference type="EMBL" id="AP014648">
    <property type="protein sequence ID" value="BAQ17156.1"/>
    <property type="molecule type" value="Genomic_DNA"/>
</dbReference>
<dbReference type="PANTHER" id="PTHR34696">
    <property type="entry name" value="PHOSPHORIBOSYLFORMYLGLYCINAMIDINE SYNTHASE SUBUNIT PURS"/>
    <property type="match status" value="1"/>
</dbReference>
<dbReference type="HAMAP" id="MF_01926">
    <property type="entry name" value="PurS"/>
    <property type="match status" value="1"/>
</dbReference>
<evidence type="ECO:0000256" key="4">
    <source>
        <dbReference type="ARBA" id="ARBA00022755"/>
    </source>
</evidence>
<keyword evidence="1 6" id="KW-0963">Cytoplasm</keyword>
<dbReference type="NCBIfam" id="TIGR00302">
    <property type="entry name" value="phosphoribosylformylglycinamidine synthase subunit PurS"/>
    <property type="match status" value="1"/>
</dbReference>
<protein>
    <recommendedName>
        <fullName evidence="6">Phosphoribosylformylglycinamidine synthase subunit PurS</fullName>
        <shortName evidence="6">FGAM synthase</shortName>
        <ecNumber evidence="6">6.3.5.3</ecNumber>
    </recommendedName>
    <alternativeName>
        <fullName evidence="6">Formylglycinamide ribonucleotide amidotransferase subunit III</fullName>
        <shortName evidence="6">FGAR amidotransferase III</shortName>
        <shortName evidence="6">FGAR-AT III</shortName>
    </alternativeName>
    <alternativeName>
        <fullName evidence="6">Phosphoribosylformylglycinamidine synthase subunit III</fullName>
    </alternativeName>
</protein>
<dbReference type="HOGENOM" id="CLU_164833_3_0_5"/>
<keyword evidence="3 6" id="KW-0547">Nucleotide-binding</keyword>
<dbReference type="OrthoDB" id="9799101at2"/>
<dbReference type="Proteomes" id="UP000031643">
    <property type="component" value="Chromosome"/>
</dbReference>
<evidence type="ECO:0000256" key="3">
    <source>
        <dbReference type="ARBA" id="ARBA00022741"/>
    </source>
</evidence>
<comment type="subcellular location">
    <subcellularLocation>
        <location evidence="6">Cytoplasm</location>
    </subcellularLocation>
</comment>
<dbReference type="GO" id="GO:0006189">
    <property type="term" value="P:'de novo' IMP biosynthetic process"/>
    <property type="evidence" value="ECO:0007669"/>
    <property type="project" value="UniProtKB-UniRule"/>
</dbReference>
<dbReference type="EC" id="6.3.5.3" evidence="6"/>
<comment type="catalytic activity">
    <reaction evidence="6">
        <text>N(2)-formyl-N(1)-(5-phospho-beta-D-ribosyl)glycinamide + L-glutamine + ATP + H2O = 2-formamido-N(1)-(5-O-phospho-beta-D-ribosyl)acetamidine + L-glutamate + ADP + phosphate + H(+)</text>
        <dbReference type="Rhea" id="RHEA:17129"/>
        <dbReference type="ChEBI" id="CHEBI:15377"/>
        <dbReference type="ChEBI" id="CHEBI:15378"/>
        <dbReference type="ChEBI" id="CHEBI:29985"/>
        <dbReference type="ChEBI" id="CHEBI:30616"/>
        <dbReference type="ChEBI" id="CHEBI:43474"/>
        <dbReference type="ChEBI" id="CHEBI:58359"/>
        <dbReference type="ChEBI" id="CHEBI:147286"/>
        <dbReference type="ChEBI" id="CHEBI:147287"/>
        <dbReference type="ChEBI" id="CHEBI:456216"/>
        <dbReference type="EC" id="6.3.5.3"/>
    </reaction>
</comment>
<proteinExistence type="inferred from homology"/>
<dbReference type="Gene3D" id="3.30.1280.10">
    <property type="entry name" value="Phosphoribosylformylglycinamidine synthase subunit PurS"/>
    <property type="match status" value="1"/>
</dbReference>
<dbReference type="NCBIfam" id="NF004630">
    <property type="entry name" value="PRK05974.1"/>
    <property type="match status" value="1"/>
</dbReference>
<sequence>MKARITITLKPGVLDPQGKAIEGALHALGFGGVEGVRQGKFIEVEVAESDPTRAREEIERMCKQLLANTIIENYAYELEAA</sequence>
<dbReference type="InterPro" id="IPR036604">
    <property type="entry name" value="PurS-like_sf"/>
</dbReference>
<keyword evidence="2 6" id="KW-0436">Ligase</keyword>
<organism evidence="7 8">
    <name type="scientific">Methyloceanibacter caenitepidi</name>
    <dbReference type="NCBI Taxonomy" id="1384459"/>
    <lineage>
        <taxon>Bacteria</taxon>
        <taxon>Pseudomonadati</taxon>
        <taxon>Pseudomonadota</taxon>
        <taxon>Alphaproteobacteria</taxon>
        <taxon>Hyphomicrobiales</taxon>
        <taxon>Hyphomicrobiaceae</taxon>
        <taxon>Methyloceanibacter</taxon>
    </lineage>
</organism>
<dbReference type="GO" id="GO:0005737">
    <property type="term" value="C:cytoplasm"/>
    <property type="evidence" value="ECO:0007669"/>
    <property type="project" value="UniProtKB-SubCell"/>
</dbReference>
<comment type="pathway">
    <text evidence="6">Purine metabolism; IMP biosynthesis via de novo pathway; 5-amino-1-(5-phospho-D-ribosyl)imidazole from N(2)-formyl-N(1)-(5-phospho-D-ribosyl)glycinamide: step 1/2.</text>
</comment>
<dbReference type="GO" id="GO:0004642">
    <property type="term" value="F:phosphoribosylformylglycinamidine synthase activity"/>
    <property type="evidence" value="ECO:0007669"/>
    <property type="project" value="UniProtKB-UniRule"/>
</dbReference>
<evidence type="ECO:0000313" key="7">
    <source>
        <dbReference type="EMBL" id="BAQ17156.1"/>
    </source>
</evidence>
<keyword evidence="4 6" id="KW-0658">Purine biosynthesis</keyword>
<keyword evidence="5 6" id="KW-0067">ATP-binding</keyword>
<dbReference type="Pfam" id="PF02700">
    <property type="entry name" value="PurS"/>
    <property type="match status" value="1"/>
</dbReference>
<accession>A0A0A8K2X6</accession>
<evidence type="ECO:0000256" key="2">
    <source>
        <dbReference type="ARBA" id="ARBA00022598"/>
    </source>
</evidence>
<dbReference type="UniPathway" id="UPA00074">
    <property type="reaction ID" value="UER00128"/>
</dbReference>
<evidence type="ECO:0000256" key="1">
    <source>
        <dbReference type="ARBA" id="ARBA00022490"/>
    </source>
</evidence>
<comment type="function">
    <text evidence="6">Part of the phosphoribosylformylglycinamidine synthase complex involved in the purines biosynthetic pathway. Catalyzes the ATP-dependent conversion of formylglycinamide ribonucleotide (FGAR) and glutamine to yield formylglycinamidine ribonucleotide (FGAM) and glutamate. The FGAM synthase complex is composed of three subunits. PurQ produces an ammonia molecule by converting glutamine to glutamate. PurL transfers the ammonia molecule to FGAR to form FGAM in an ATP-dependent manner. PurS interacts with PurQ and PurL and is thought to assist in the transfer of the ammonia molecule from PurQ to PurL.</text>
</comment>
<dbReference type="STRING" id="1384459.GL4_1702"/>
<dbReference type="GO" id="GO:0005524">
    <property type="term" value="F:ATP binding"/>
    <property type="evidence" value="ECO:0007669"/>
    <property type="project" value="UniProtKB-UniRule"/>
</dbReference>
<dbReference type="KEGG" id="mcg:GL4_1702"/>
<dbReference type="InterPro" id="IPR003850">
    <property type="entry name" value="PurS"/>
</dbReference>
<dbReference type="RefSeq" id="WP_045366549.1">
    <property type="nucleotide sequence ID" value="NZ_AP014648.1"/>
</dbReference>
<evidence type="ECO:0000313" key="8">
    <source>
        <dbReference type="Proteomes" id="UP000031643"/>
    </source>
</evidence>
<dbReference type="AlphaFoldDB" id="A0A0A8K2X6"/>
<evidence type="ECO:0000256" key="6">
    <source>
        <dbReference type="HAMAP-Rule" id="MF_01926"/>
    </source>
</evidence>
<dbReference type="SUPFAM" id="SSF82697">
    <property type="entry name" value="PurS-like"/>
    <property type="match status" value="1"/>
</dbReference>
<dbReference type="PANTHER" id="PTHR34696:SF1">
    <property type="entry name" value="PHOSPHORIBOSYLFORMYLGLYCINAMIDINE SYNTHASE SUBUNIT PURS"/>
    <property type="match status" value="1"/>
</dbReference>
<comment type="similarity">
    <text evidence="6">Belongs to the PurS family.</text>
</comment>
<name>A0A0A8K2X6_9HYPH</name>
<keyword evidence="8" id="KW-1185">Reference proteome</keyword>
<reference evidence="7 8" key="1">
    <citation type="submission" date="2014-09" db="EMBL/GenBank/DDBJ databases">
        <title>Genome sequencing of Methyloceanibacter caenitepidi Gela4.</title>
        <authorList>
            <person name="Takeuchi M."/>
            <person name="Susumu S."/>
            <person name="Kamagata Y."/>
            <person name="Oshima K."/>
            <person name="Hattori M."/>
            <person name="Iwasaki W."/>
        </authorList>
    </citation>
    <scope>NUCLEOTIDE SEQUENCE [LARGE SCALE GENOMIC DNA]</scope>
    <source>
        <strain evidence="7 8">Gela4</strain>
    </source>
</reference>